<organism evidence="2 3">
    <name type="scientific">Candidatus Colwellbacteria bacterium RIFCSPHIGHO2_02_FULL_43_15</name>
    <dbReference type="NCBI Taxonomy" id="1797686"/>
    <lineage>
        <taxon>Bacteria</taxon>
        <taxon>Candidatus Colwelliibacteriota</taxon>
    </lineage>
</organism>
<name>A0A1G1Z2H0_9BACT</name>
<feature type="transmembrane region" description="Helical" evidence="1">
    <location>
        <begin position="140"/>
        <end position="161"/>
    </location>
</feature>
<keyword evidence="1" id="KW-0812">Transmembrane</keyword>
<feature type="transmembrane region" description="Helical" evidence="1">
    <location>
        <begin position="216"/>
        <end position="235"/>
    </location>
</feature>
<reference evidence="2 3" key="1">
    <citation type="journal article" date="2016" name="Nat. Commun.">
        <title>Thousands of microbial genomes shed light on interconnected biogeochemical processes in an aquifer system.</title>
        <authorList>
            <person name="Anantharaman K."/>
            <person name="Brown C.T."/>
            <person name="Hug L.A."/>
            <person name="Sharon I."/>
            <person name="Castelle C.J."/>
            <person name="Probst A.J."/>
            <person name="Thomas B.C."/>
            <person name="Singh A."/>
            <person name="Wilkins M.J."/>
            <person name="Karaoz U."/>
            <person name="Brodie E.L."/>
            <person name="Williams K.H."/>
            <person name="Hubbard S.S."/>
            <person name="Banfield J.F."/>
        </authorList>
    </citation>
    <scope>NUCLEOTIDE SEQUENCE [LARGE SCALE GENOMIC DNA]</scope>
</reference>
<evidence type="ECO:0000313" key="3">
    <source>
        <dbReference type="Proteomes" id="UP000178651"/>
    </source>
</evidence>
<feature type="transmembrane region" description="Helical" evidence="1">
    <location>
        <begin position="107"/>
        <end position="128"/>
    </location>
</feature>
<comment type="caution">
    <text evidence="2">The sequence shown here is derived from an EMBL/GenBank/DDBJ whole genome shotgun (WGS) entry which is preliminary data.</text>
</comment>
<feature type="transmembrane region" description="Helical" evidence="1">
    <location>
        <begin position="12"/>
        <end position="33"/>
    </location>
</feature>
<proteinExistence type="predicted"/>
<dbReference type="AlphaFoldDB" id="A0A1G1Z2H0"/>
<feature type="transmembrane region" description="Helical" evidence="1">
    <location>
        <begin position="247"/>
        <end position="266"/>
    </location>
</feature>
<keyword evidence="1" id="KW-1133">Transmembrane helix</keyword>
<feature type="transmembrane region" description="Helical" evidence="1">
    <location>
        <begin position="39"/>
        <end position="62"/>
    </location>
</feature>
<sequence>MNTLFKQRAVQILTFGYLLGVSCYVWIYTTGLVDTLYNYLWGLVFLGVLPVLGGISGILISRNWGFLSSALGRAILFFSAGVAVWGVGGVIYSYYNIALAIEVPYPSIADLFFVLSIPFLIVGLINLGKGIGGGYKLRALRGKAIFAIIPLFIIATSYHYFTSVGGDGFASFTDASILEIVLDFLYSIQDALLITTIALIYGLSYRVFGGRFKQPINLLFVAFLFYYLTDFAYSYTVKQETYYVANWVDLLYLNTMFLISIGVNALDIQGITSRMRSELVMFAPRANEAINKLILEIIGRQASIMGLVAWDEAMKVPGLTIDMKNNNLSVEGDPKIVLGQLVGRYEGLFGNASLQICKDVARKFFSQLPQEQIPEILK</sequence>
<feature type="transmembrane region" description="Helical" evidence="1">
    <location>
        <begin position="74"/>
        <end position="95"/>
    </location>
</feature>
<evidence type="ECO:0000256" key="1">
    <source>
        <dbReference type="SAM" id="Phobius"/>
    </source>
</evidence>
<protein>
    <submittedName>
        <fullName evidence="2">Uncharacterized protein</fullName>
    </submittedName>
</protein>
<accession>A0A1G1Z2H0</accession>
<feature type="transmembrane region" description="Helical" evidence="1">
    <location>
        <begin position="181"/>
        <end position="204"/>
    </location>
</feature>
<dbReference type="PROSITE" id="PS51257">
    <property type="entry name" value="PROKAR_LIPOPROTEIN"/>
    <property type="match status" value="1"/>
</dbReference>
<dbReference type="Proteomes" id="UP000178651">
    <property type="component" value="Unassembled WGS sequence"/>
</dbReference>
<gene>
    <name evidence="2" type="ORF">A3D47_02045</name>
</gene>
<evidence type="ECO:0000313" key="2">
    <source>
        <dbReference type="EMBL" id="OGY58070.1"/>
    </source>
</evidence>
<dbReference type="EMBL" id="MHIU01000007">
    <property type="protein sequence ID" value="OGY58070.1"/>
    <property type="molecule type" value="Genomic_DNA"/>
</dbReference>
<keyword evidence="1" id="KW-0472">Membrane</keyword>